<dbReference type="Proteomes" id="UP000198929">
    <property type="component" value="Unassembled WGS sequence"/>
</dbReference>
<protein>
    <recommendedName>
        <fullName evidence="4">Magnesium transporter NIPA</fullName>
    </recommendedName>
</protein>
<feature type="transmembrane region" description="Helical" evidence="1">
    <location>
        <begin position="84"/>
        <end position="104"/>
    </location>
</feature>
<evidence type="ECO:0000313" key="3">
    <source>
        <dbReference type="Proteomes" id="UP000198929"/>
    </source>
</evidence>
<dbReference type="EMBL" id="FOGQ01000007">
    <property type="protein sequence ID" value="SES05840.1"/>
    <property type="molecule type" value="Genomic_DNA"/>
</dbReference>
<keyword evidence="1" id="KW-0812">Transmembrane</keyword>
<gene>
    <name evidence="2" type="ORF">SAMN05661109_01728</name>
</gene>
<organism evidence="2 3">
    <name type="scientific">Corynebacterium cystitidis DSM 20524</name>
    <dbReference type="NCBI Taxonomy" id="1121357"/>
    <lineage>
        <taxon>Bacteria</taxon>
        <taxon>Bacillati</taxon>
        <taxon>Actinomycetota</taxon>
        <taxon>Actinomycetes</taxon>
        <taxon>Mycobacteriales</taxon>
        <taxon>Corynebacteriaceae</taxon>
        <taxon>Corynebacterium</taxon>
    </lineage>
</organism>
<feature type="transmembrane region" description="Helical" evidence="1">
    <location>
        <begin position="110"/>
        <end position="129"/>
    </location>
</feature>
<evidence type="ECO:0008006" key="4">
    <source>
        <dbReference type="Google" id="ProtNLM"/>
    </source>
</evidence>
<feature type="transmembrane region" description="Helical" evidence="1">
    <location>
        <begin position="171"/>
        <end position="190"/>
    </location>
</feature>
<dbReference type="STRING" id="1121357.SAMN05661109_01728"/>
<feature type="transmembrane region" description="Helical" evidence="1">
    <location>
        <begin position="141"/>
        <end position="159"/>
    </location>
</feature>
<evidence type="ECO:0000256" key="1">
    <source>
        <dbReference type="SAM" id="Phobius"/>
    </source>
</evidence>
<keyword evidence="3" id="KW-1185">Reference proteome</keyword>
<feature type="transmembrane region" description="Helical" evidence="1">
    <location>
        <begin position="235"/>
        <end position="254"/>
    </location>
</feature>
<dbReference type="PANTHER" id="PTHR40761">
    <property type="entry name" value="CONSERVED INTEGRAL MEMBRANE ALANINE VALINE AND LEUCINE RICH PROTEIN-RELATED"/>
    <property type="match status" value="1"/>
</dbReference>
<proteinExistence type="predicted"/>
<accession>A0A1H9U8E1</accession>
<dbReference type="AlphaFoldDB" id="A0A1H9U8E1"/>
<dbReference type="PANTHER" id="PTHR40761:SF1">
    <property type="entry name" value="CONSERVED INTEGRAL MEMBRANE ALANINE VALINE AND LEUCINE RICH PROTEIN-RELATED"/>
    <property type="match status" value="1"/>
</dbReference>
<evidence type="ECO:0000313" key="2">
    <source>
        <dbReference type="EMBL" id="SES05840.1"/>
    </source>
</evidence>
<sequence>MLNVLLAAMQCNSTRYVTPSTLTQHVEVHNFFAEHIVVVVRSDVLAVFFALASAFTIAWGTVTRHRIVSAPRHKSVLARGLTNPLWWISIFSAFVAYLLQVVALGFGTLLVVQPILVLSLMFTLMLGAYISGGGMRRREALWSLILTAAVIVLLVVGRPVPGTSSANLETWWVAVAGGALVCAVALFVAYRRSPGTISVVLGAVCGIIFGYVAVLSKTVADLFASGGLSAVLTSWPLYGLVATAIAGTAAQQYAFASGPLEKSLPAMKVFEPVVALILGHAVLGEQFAVNAGAGIAVMIVALVAMFVATIVLASTQV</sequence>
<feature type="transmembrane region" description="Helical" evidence="1">
    <location>
        <begin position="44"/>
        <end position="63"/>
    </location>
</feature>
<name>A0A1H9U8E1_9CORY</name>
<feature type="transmembrane region" description="Helical" evidence="1">
    <location>
        <begin position="289"/>
        <end position="313"/>
    </location>
</feature>
<dbReference type="NCBIfam" id="NF038012">
    <property type="entry name" value="DMT_1"/>
    <property type="match status" value="1"/>
</dbReference>
<feature type="transmembrane region" description="Helical" evidence="1">
    <location>
        <begin position="266"/>
        <end position="283"/>
    </location>
</feature>
<reference evidence="3" key="1">
    <citation type="submission" date="2016-10" db="EMBL/GenBank/DDBJ databases">
        <authorList>
            <person name="Varghese N."/>
            <person name="Submissions S."/>
        </authorList>
    </citation>
    <scope>NUCLEOTIDE SEQUENCE [LARGE SCALE GENOMIC DNA]</scope>
    <source>
        <strain evidence="3">DSM 20524</strain>
    </source>
</reference>
<feature type="transmembrane region" description="Helical" evidence="1">
    <location>
        <begin position="197"/>
        <end position="215"/>
    </location>
</feature>
<keyword evidence="1" id="KW-0472">Membrane</keyword>
<keyword evidence="1" id="KW-1133">Transmembrane helix</keyword>